<organism evidence="1 2">
    <name type="scientific">Orbilia oligospora</name>
    <name type="common">Nematode-trapping fungus</name>
    <name type="synonym">Arthrobotrys oligospora</name>
    <dbReference type="NCBI Taxonomy" id="2813651"/>
    <lineage>
        <taxon>Eukaryota</taxon>
        <taxon>Fungi</taxon>
        <taxon>Dikarya</taxon>
        <taxon>Ascomycota</taxon>
        <taxon>Pezizomycotina</taxon>
        <taxon>Orbiliomycetes</taxon>
        <taxon>Orbiliales</taxon>
        <taxon>Orbiliaceae</taxon>
        <taxon>Orbilia</taxon>
    </lineage>
</organism>
<name>A0A7C8PLW8_ORBOL</name>
<dbReference type="Proteomes" id="UP000479691">
    <property type="component" value="Unassembled WGS sequence"/>
</dbReference>
<reference evidence="1 2" key="1">
    <citation type="submission" date="2019-06" db="EMBL/GenBank/DDBJ databases">
        <authorList>
            <person name="Palmer J.M."/>
        </authorList>
    </citation>
    <scope>NUCLEOTIDE SEQUENCE [LARGE SCALE GENOMIC DNA]</scope>
    <source>
        <strain evidence="1 2">TWF788</strain>
    </source>
</reference>
<dbReference type="AlphaFoldDB" id="A0A7C8PLW8"/>
<sequence>MDNGPCKGEEDMLVSLRGFVSQVMAGYGGYCQRIVLGITRRATAGYEPMMKISIPVASASGVMQAAVASIAGAIRTTHEETFWDVEYS</sequence>
<comment type="caution">
    <text evidence="1">The sequence shown here is derived from an EMBL/GenBank/DDBJ whole genome shotgun (WGS) entry which is preliminary data.</text>
</comment>
<evidence type="ECO:0000313" key="1">
    <source>
        <dbReference type="EMBL" id="KAF3173546.1"/>
    </source>
</evidence>
<protein>
    <submittedName>
        <fullName evidence="1">Uncharacterized protein</fullName>
    </submittedName>
</protein>
<proteinExistence type="predicted"/>
<gene>
    <name evidence="1" type="ORF">TWF788_008919</name>
</gene>
<dbReference type="EMBL" id="JAABOE010000059">
    <property type="protein sequence ID" value="KAF3173546.1"/>
    <property type="molecule type" value="Genomic_DNA"/>
</dbReference>
<evidence type="ECO:0000313" key="2">
    <source>
        <dbReference type="Proteomes" id="UP000479691"/>
    </source>
</evidence>
<accession>A0A7C8PLW8</accession>